<dbReference type="Pfam" id="PF01370">
    <property type="entry name" value="Epimerase"/>
    <property type="match status" value="1"/>
</dbReference>
<dbReference type="RefSeq" id="WP_188770286.1">
    <property type="nucleotide sequence ID" value="NZ_BMKK01000014.1"/>
</dbReference>
<reference evidence="2" key="2">
    <citation type="submission" date="2020-09" db="EMBL/GenBank/DDBJ databases">
        <authorList>
            <person name="Sun Q."/>
            <person name="Zhou Y."/>
        </authorList>
    </citation>
    <scope>NUCLEOTIDE SEQUENCE</scope>
    <source>
        <strain evidence="2">CGMCC 1.15958</strain>
    </source>
</reference>
<protein>
    <submittedName>
        <fullName evidence="2">NAD-dependent epimerase</fullName>
    </submittedName>
</protein>
<name>A0A916Z653_9BACT</name>
<dbReference type="GO" id="GO:0005737">
    <property type="term" value="C:cytoplasm"/>
    <property type="evidence" value="ECO:0007669"/>
    <property type="project" value="TreeGrafter"/>
</dbReference>
<dbReference type="InterPro" id="IPR036291">
    <property type="entry name" value="NAD(P)-bd_dom_sf"/>
</dbReference>
<feature type="domain" description="NAD-dependent epimerase/dehydratase" evidence="1">
    <location>
        <begin position="4"/>
        <end position="228"/>
    </location>
</feature>
<dbReference type="Proteomes" id="UP000609064">
    <property type="component" value="Unassembled WGS sequence"/>
</dbReference>
<organism evidence="2 3">
    <name type="scientific">Emticicia aquatilis</name>
    <dbReference type="NCBI Taxonomy" id="1537369"/>
    <lineage>
        <taxon>Bacteria</taxon>
        <taxon>Pseudomonadati</taxon>
        <taxon>Bacteroidota</taxon>
        <taxon>Cytophagia</taxon>
        <taxon>Cytophagales</taxon>
        <taxon>Leadbetterellaceae</taxon>
        <taxon>Emticicia</taxon>
    </lineage>
</organism>
<keyword evidence="3" id="KW-1185">Reference proteome</keyword>
<dbReference type="Gene3D" id="3.40.50.720">
    <property type="entry name" value="NAD(P)-binding Rossmann-like Domain"/>
    <property type="match status" value="1"/>
</dbReference>
<sequence>MNRVLITGANGLVGSATARKFTEAGYEVSALCRAGSDLSLLKDIISKIKIIEGDILDIHSLENALENQDFVVHTAALVSFAPKDRNQMFKVNVEGTANLVNICLEKKIKKLCHVSSIAALGRPTSASENVHGGIIDENQKWEDSPLNSNYAKSKYEAELEVWRGEAEGLNVVVVNPSIILGEGDWHKSSTQLFKYVYDQHKYYTNGNLNYVDVNDLVTAIFKLTTSKIKGERFILNGGTTTYKVFFEKIAAVFGKKAPFKTLSPFAIEILWRLEALRAFFTKKAPLITKETAHNSRTKFAYKNQKIQKAINFQFTDLDETIRRVGNFLLK</sequence>
<evidence type="ECO:0000313" key="2">
    <source>
        <dbReference type="EMBL" id="GGD78368.1"/>
    </source>
</evidence>
<reference evidence="2" key="1">
    <citation type="journal article" date="2014" name="Int. J. Syst. Evol. Microbiol.">
        <title>Complete genome sequence of Corynebacterium casei LMG S-19264T (=DSM 44701T), isolated from a smear-ripened cheese.</title>
        <authorList>
            <consortium name="US DOE Joint Genome Institute (JGI-PGF)"/>
            <person name="Walter F."/>
            <person name="Albersmeier A."/>
            <person name="Kalinowski J."/>
            <person name="Ruckert C."/>
        </authorList>
    </citation>
    <scope>NUCLEOTIDE SEQUENCE</scope>
    <source>
        <strain evidence="2">CGMCC 1.15958</strain>
    </source>
</reference>
<evidence type="ECO:0000259" key="1">
    <source>
        <dbReference type="Pfam" id="PF01370"/>
    </source>
</evidence>
<comment type="caution">
    <text evidence="2">The sequence shown here is derived from an EMBL/GenBank/DDBJ whole genome shotgun (WGS) entry which is preliminary data.</text>
</comment>
<dbReference type="InterPro" id="IPR051783">
    <property type="entry name" value="NAD(P)-dependent_oxidoreduct"/>
</dbReference>
<dbReference type="EMBL" id="BMKK01000014">
    <property type="protein sequence ID" value="GGD78368.1"/>
    <property type="molecule type" value="Genomic_DNA"/>
</dbReference>
<dbReference type="PANTHER" id="PTHR48079:SF6">
    <property type="entry name" value="NAD(P)-BINDING DOMAIN-CONTAINING PROTEIN-RELATED"/>
    <property type="match status" value="1"/>
</dbReference>
<dbReference type="GO" id="GO:0004029">
    <property type="term" value="F:aldehyde dehydrogenase (NAD+) activity"/>
    <property type="evidence" value="ECO:0007669"/>
    <property type="project" value="TreeGrafter"/>
</dbReference>
<gene>
    <name evidence="2" type="ORF">GCM10011514_48000</name>
</gene>
<dbReference type="SUPFAM" id="SSF51735">
    <property type="entry name" value="NAD(P)-binding Rossmann-fold domains"/>
    <property type="match status" value="1"/>
</dbReference>
<proteinExistence type="predicted"/>
<dbReference type="InterPro" id="IPR001509">
    <property type="entry name" value="Epimerase_deHydtase"/>
</dbReference>
<evidence type="ECO:0000313" key="3">
    <source>
        <dbReference type="Proteomes" id="UP000609064"/>
    </source>
</evidence>
<dbReference type="PANTHER" id="PTHR48079">
    <property type="entry name" value="PROTEIN YEEZ"/>
    <property type="match status" value="1"/>
</dbReference>
<accession>A0A916Z653</accession>
<dbReference type="AlphaFoldDB" id="A0A916Z653"/>